<accession>A0A2U2BJ05</accession>
<dbReference type="EMBL" id="QEXO01000003">
    <property type="protein sequence ID" value="PWE14000.1"/>
    <property type="molecule type" value="Genomic_DNA"/>
</dbReference>
<dbReference type="Gene3D" id="3.40.1730.10">
    <property type="entry name" value="pa0076 domain"/>
    <property type="match status" value="1"/>
</dbReference>
<dbReference type="NCBIfam" id="TIGR03373">
    <property type="entry name" value="VI_minor_4"/>
    <property type="match status" value="1"/>
</dbReference>
<comment type="caution">
    <text evidence="1">The sequence shown here is derived from an EMBL/GenBank/DDBJ whole genome shotgun (WGS) entry which is preliminary data.</text>
</comment>
<dbReference type="AlphaFoldDB" id="A0A2U2BJ05"/>
<organism evidence="1 2">
    <name type="scientific">Alcaligenes faecalis</name>
    <dbReference type="NCBI Taxonomy" id="511"/>
    <lineage>
        <taxon>Bacteria</taxon>
        <taxon>Pseudomonadati</taxon>
        <taxon>Pseudomonadota</taxon>
        <taxon>Betaproteobacteria</taxon>
        <taxon>Burkholderiales</taxon>
        <taxon>Alcaligenaceae</taxon>
        <taxon>Alcaligenes</taxon>
    </lineage>
</organism>
<reference evidence="1 2" key="2">
    <citation type="submission" date="2018-05" db="EMBL/GenBank/DDBJ databases">
        <authorList>
            <person name="Lanie J.A."/>
            <person name="Ng W.-L."/>
            <person name="Kazmierczak K.M."/>
            <person name="Andrzejewski T.M."/>
            <person name="Davidsen T.M."/>
            <person name="Wayne K.J."/>
            <person name="Tettelin H."/>
            <person name="Glass J.I."/>
            <person name="Rusch D."/>
            <person name="Podicherti R."/>
            <person name="Tsui H.-C.T."/>
            <person name="Winkler M.E."/>
        </authorList>
    </citation>
    <scope>NUCLEOTIDE SEQUENCE [LARGE SCALE GENOMIC DNA]</scope>
    <source>
        <strain evidence="1 2">YBY</strain>
    </source>
</reference>
<gene>
    <name evidence="1" type="primary">tagF</name>
    <name evidence="1" type="ORF">DF183_12655</name>
</gene>
<proteinExistence type="predicted"/>
<name>A0A2U2BJ05_ALCFA</name>
<reference evidence="1 2" key="1">
    <citation type="submission" date="2018-05" db="EMBL/GenBank/DDBJ databases">
        <title>Genome Sequence of an Efficient Indole-Degrading Bacterium, Alcaligenes sp.YBY.</title>
        <authorList>
            <person name="Yang B."/>
        </authorList>
    </citation>
    <scope>NUCLEOTIDE SEQUENCE [LARGE SCALE GENOMIC DNA]</scope>
    <source>
        <strain evidence="1 2">YBY</strain>
    </source>
</reference>
<protein>
    <submittedName>
        <fullName evidence="1">Type VI secretion system-associated protein TagF</fullName>
    </submittedName>
</protein>
<sequence length="247" mass="27228">MRQDDFDSSPVVMWYGKIPAMGDFVRRRMPEPILLPWERWFSSGVSQIRSPSKTAGANMPSSPVHAWGFLMSLPQGGVQAGAVMPSQDRVGREYLVCAVVPLDADQSQRVRLPVLASMVEQLGLTLQQGVRFCWAATQLDQTLCSAVPYAGLLADSVAAKSQQRDAGQDILDVLYGSQAPSVSQDPWAVLQPCLEPGSHRSYWWCLGMNNPSWRSVTHSGELSLALFRRLFVSATAADAESRAYQPW</sequence>
<dbReference type="InterPro" id="IPR017748">
    <property type="entry name" value="TagF"/>
</dbReference>
<dbReference type="RefSeq" id="WP_086061200.1">
    <property type="nucleotide sequence ID" value="NZ_CP048039.1"/>
</dbReference>
<evidence type="ECO:0000313" key="1">
    <source>
        <dbReference type="EMBL" id="PWE14000.1"/>
    </source>
</evidence>
<dbReference type="Pfam" id="PF09867">
    <property type="entry name" value="TagF_N"/>
    <property type="match status" value="1"/>
</dbReference>
<dbReference type="InterPro" id="IPR038225">
    <property type="entry name" value="TagF_sf"/>
</dbReference>
<dbReference type="PIRSF" id="PIRSF029287">
    <property type="entry name" value="UCP029287"/>
    <property type="match status" value="1"/>
</dbReference>
<dbReference type="STRING" id="511.UZ73_12305"/>
<dbReference type="Proteomes" id="UP000245216">
    <property type="component" value="Unassembled WGS sequence"/>
</dbReference>
<evidence type="ECO:0000313" key="2">
    <source>
        <dbReference type="Proteomes" id="UP000245216"/>
    </source>
</evidence>